<organism evidence="2">
    <name type="scientific">Desertifilum tharense IPPAS B-1220</name>
    <dbReference type="NCBI Taxonomy" id="1781255"/>
    <lineage>
        <taxon>Bacteria</taxon>
        <taxon>Bacillati</taxon>
        <taxon>Cyanobacteriota</taxon>
        <taxon>Cyanophyceae</taxon>
        <taxon>Desertifilales</taxon>
        <taxon>Desertifilaceae</taxon>
        <taxon>Desertifilum</taxon>
    </lineage>
</organism>
<gene>
    <name evidence="2" type="ORF">BH720_02930</name>
</gene>
<sequence length="254" mass="27063">MLGVSAIAHAAILMLPLPQTVPPQASQRSERVQLASPPRLATPKPTTSPAAIATPKPTTSPTAIATPKPTISPTALATPQPTTSPTAIATPKPTISPTAIATPKPTISPTPIATPQPSPNQVPSPLASQPVTPDLFLEEFLRGWETEVNLFGESWTLAEIVELFGQPEQAEQFLEFQQPKPEIVAYYLIPEKTPQEVYESAIAPQLNLQAEWYGSYGGGEVYAIPTQPSVSYLNLVPLNPGSGTLVVIWQQAPQ</sequence>
<feature type="region of interest" description="Disordered" evidence="1">
    <location>
        <begin position="22"/>
        <end position="127"/>
    </location>
</feature>
<protein>
    <submittedName>
        <fullName evidence="2">Uncharacterized protein</fullName>
    </submittedName>
</protein>
<feature type="compositionally biased region" description="Pro residues" evidence="1">
    <location>
        <begin position="106"/>
        <end position="122"/>
    </location>
</feature>
<dbReference type="STRING" id="1781255.BH720_02930"/>
<dbReference type="EMBL" id="MJGC01000032">
    <property type="protein sequence ID" value="OEJ76731.1"/>
    <property type="molecule type" value="Genomic_DNA"/>
</dbReference>
<dbReference type="AlphaFoldDB" id="A0A1E5QQ43"/>
<accession>A0A1E5QQ43</accession>
<evidence type="ECO:0000256" key="1">
    <source>
        <dbReference type="SAM" id="MobiDB-lite"/>
    </source>
</evidence>
<proteinExistence type="predicted"/>
<reference evidence="2" key="1">
    <citation type="submission" date="2016-09" db="EMBL/GenBank/DDBJ databases">
        <title>Draft genome of thermotolerant cyanobacterium Desertifilum sp. strain IPPAS B-1220.</title>
        <authorList>
            <person name="Sinetova M.A."/>
            <person name="Bolakhan K."/>
            <person name="Zayadan B.K."/>
            <person name="Mironov K.S."/>
            <person name="Ustinova V."/>
            <person name="Kupriyanova E.V."/>
            <person name="Sidorov R.A."/>
            <person name="Skrypnik A.N."/>
            <person name="Gogoleva N.E."/>
            <person name="Gogolev Y.V."/>
            <person name="Los D.A."/>
        </authorList>
    </citation>
    <scope>NUCLEOTIDE SEQUENCE [LARGE SCALE GENOMIC DNA]</scope>
    <source>
        <strain evidence="2">IPPAS B-1220</strain>
    </source>
</reference>
<comment type="caution">
    <text evidence="2">The sequence shown here is derived from an EMBL/GenBank/DDBJ whole genome shotgun (WGS) entry which is preliminary data.</text>
</comment>
<feature type="compositionally biased region" description="Polar residues" evidence="1">
    <location>
        <begin position="56"/>
        <end position="105"/>
    </location>
</feature>
<name>A0A1E5QQ43_9CYAN</name>
<evidence type="ECO:0000313" key="2">
    <source>
        <dbReference type="EMBL" id="OEJ76731.1"/>
    </source>
</evidence>